<evidence type="ECO:0000256" key="19">
    <source>
        <dbReference type="HAMAP-Rule" id="MF_00021"/>
    </source>
</evidence>
<evidence type="ECO:0000256" key="9">
    <source>
        <dbReference type="ARBA" id="ARBA00022977"/>
    </source>
</evidence>
<dbReference type="SUPFAM" id="SSF143437">
    <property type="entry name" value="THUMP domain-like"/>
    <property type="match status" value="1"/>
</dbReference>
<evidence type="ECO:0000256" key="3">
    <source>
        <dbReference type="ARBA" id="ARBA00022490"/>
    </source>
</evidence>
<comment type="catalytic activity">
    <reaction evidence="11 19">
        <text>[ThiS sulfur-carrier protein]-C-terminal Gly-Gly-AMP + S-sulfanyl-L-cysteinyl-[cysteine desulfurase] + AH2 = [ThiS sulfur-carrier protein]-C-terminal-Gly-aminoethanethioate + L-cysteinyl-[cysteine desulfurase] + A + AMP + 2 H(+)</text>
        <dbReference type="Rhea" id="RHEA:43340"/>
        <dbReference type="Rhea" id="RHEA-COMP:12157"/>
        <dbReference type="Rhea" id="RHEA-COMP:12158"/>
        <dbReference type="Rhea" id="RHEA-COMP:12910"/>
        <dbReference type="Rhea" id="RHEA-COMP:19908"/>
        <dbReference type="ChEBI" id="CHEBI:13193"/>
        <dbReference type="ChEBI" id="CHEBI:15378"/>
        <dbReference type="ChEBI" id="CHEBI:17499"/>
        <dbReference type="ChEBI" id="CHEBI:29950"/>
        <dbReference type="ChEBI" id="CHEBI:61963"/>
        <dbReference type="ChEBI" id="CHEBI:90618"/>
        <dbReference type="ChEBI" id="CHEBI:232372"/>
        <dbReference type="ChEBI" id="CHEBI:456215"/>
    </reaction>
</comment>
<dbReference type="EMBL" id="DYYI01000071">
    <property type="protein sequence ID" value="HJE19949.1"/>
    <property type="molecule type" value="Genomic_DNA"/>
</dbReference>
<dbReference type="InterPro" id="IPR049961">
    <property type="entry name" value="ThiI_N"/>
</dbReference>
<feature type="binding site" evidence="19">
    <location>
        <position position="295"/>
    </location>
    <ligand>
        <name>ATP</name>
        <dbReference type="ChEBI" id="CHEBI:30616"/>
    </ligand>
</feature>
<feature type="binding site" evidence="19">
    <location>
        <begin position="206"/>
        <end position="207"/>
    </location>
    <ligand>
        <name>ATP</name>
        <dbReference type="ChEBI" id="CHEBI:30616"/>
    </ligand>
</feature>
<dbReference type="EC" id="2.8.1.4" evidence="14 19"/>
<evidence type="ECO:0000256" key="1">
    <source>
        <dbReference type="ARBA" id="ARBA00004496"/>
    </source>
</evidence>
<organism evidence="21 22">
    <name type="scientific">Aliicoccus persicus</name>
    <dbReference type="NCBI Taxonomy" id="930138"/>
    <lineage>
        <taxon>Bacteria</taxon>
        <taxon>Bacillati</taxon>
        <taxon>Bacillota</taxon>
        <taxon>Bacilli</taxon>
        <taxon>Bacillales</taxon>
        <taxon>Staphylococcaceae</taxon>
        <taxon>Aliicoccus</taxon>
    </lineage>
</organism>
<dbReference type="PANTHER" id="PTHR43209">
    <property type="entry name" value="TRNA SULFURTRANSFERASE"/>
    <property type="match status" value="1"/>
</dbReference>
<reference evidence="21" key="1">
    <citation type="journal article" date="2021" name="PeerJ">
        <title>Extensive microbial diversity within the chicken gut microbiome revealed by metagenomics and culture.</title>
        <authorList>
            <person name="Gilroy R."/>
            <person name="Ravi A."/>
            <person name="Getino M."/>
            <person name="Pursley I."/>
            <person name="Horton D.L."/>
            <person name="Alikhan N.F."/>
            <person name="Baker D."/>
            <person name="Gharbi K."/>
            <person name="Hall N."/>
            <person name="Watson M."/>
            <person name="Adriaenssens E.M."/>
            <person name="Foster-Nyarko E."/>
            <person name="Jarju S."/>
            <person name="Secka A."/>
            <person name="Antonio M."/>
            <person name="Oren A."/>
            <person name="Chaudhuri R.R."/>
            <person name="La Ragione R."/>
            <person name="Hildebrand F."/>
            <person name="Pallen M.J."/>
        </authorList>
    </citation>
    <scope>NUCLEOTIDE SEQUENCE</scope>
    <source>
        <strain evidence="21">6019</strain>
    </source>
</reference>
<evidence type="ECO:0000256" key="5">
    <source>
        <dbReference type="ARBA" id="ARBA00022679"/>
    </source>
</evidence>
<gene>
    <name evidence="19 21" type="primary">thiI</name>
    <name evidence="21" type="ORF">K8V35_06320</name>
</gene>
<dbReference type="GO" id="GO:0002937">
    <property type="term" value="P:tRNA 4-thiouridine biosynthesis"/>
    <property type="evidence" value="ECO:0007669"/>
    <property type="project" value="TreeGrafter"/>
</dbReference>
<evidence type="ECO:0000256" key="14">
    <source>
        <dbReference type="ARBA" id="ARBA00066827"/>
    </source>
</evidence>
<feature type="binding site" evidence="19">
    <location>
        <position position="264"/>
    </location>
    <ligand>
        <name>ATP</name>
        <dbReference type="ChEBI" id="CHEBI:30616"/>
    </ligand>
</feature>
<evidence type="ECO:0000259" key="20">
    <source>
        <dbReference type="PROSITE" id="PS51165"/>
    </source>
</evidence>
<dbReference type="GO" id="GO:0140741">
    <property type="term" value="F:tRNA-uracil-4 sulfurtransferase activity"/>
    <property type="evidence" value="ECO:0007669"/>
    <property type="project" value="UniProtKB-EC"/>
</dbReference>
<keyword evidence="6 19" id="KW-0547">Nucleotide-binding</keyword>
<dbReference type="Gene3D" id="3.30.2130.30">
    <property type="match status" value="1"/>
</dbReference>
<dbReference type="InterPro" id="IPR050102">
    <property type="entry name" value="tRNA_sulfurtransferase_ThiI"/>
</dbReference>
<evidence type="ECO:0000256" key="18">
    <source>
        <dbReference type="ARBA" id="ARBA00080570"/>
    </source>
</evidence>
<evidence type="ECO:0000313" key="21">
    <source>
        <dbReference type="EMBL" id="HJE19949.1"/>
    </source>
</evidence>
<dbReference type="GO" id="GO:0052837">
    <property type="term" value="P:thiazole biosynthetic process"/>
    <property type="evidence" value="ECO:0007669"/>
    <property type="project" value="TreeGrafter"/>
</dbReference>
<dbReference type="PANTHER" id="PTHR43209:SF1">
    <property type="entry name" value="TRNA SULFURTRANSFERASE"/>
    <property type="match status" value="1"/>
</dbReference>
<evidence type="ECO:0000256" key="15">
    <source>
        <dbReference type="ARBA" id="ARBA00071867"/>
    </source>
</evidence>
<comment type="function">
    <text evidence="12 19">Catalyzes the ATP-dependent transfer of a sulfur to tRNA to produce 4-thiouridine in position 8 of tRNAs, which functions as a near-UV photosensor. Also catalyzes the transfer of sulfur to the sulfur carrier protein ThiS, forming ThiS-thiocarboxylate. This is a step in the synthesis of thiazole, in the thiamine biosynthesis pathway. The sulfur is donated as persulfide by IscS.</text>
</comment>
<dbReference type="GO" id="GO:0000049">
    <property type="term" value="F:tRNA binding"/>
    <property type="evidence" value="ECO:0007669"/>
    <property type="project" value="UniProtKB-UniRule"/>
</dbReference>
<dbReference type="InterPro" id="IPR014729">
    <property type="entry name" value="Rossmann-like_a/b/a_fold"/>
</dbReference>
<proteinExistence type="inferred from homology"/>
<dbReference type="InterPro" id="IPR054173">
    <property type="entry name" value="ThiI_fer"/>
</dbReference>
<dbReference type="InterPro" id="IPR003720">
    <property type="entry name" value="tRNA_STrfase"/>
</dbReference>
<comment type="similarity">
    <text evidence="13 19">Belongs to the ThiI family.</text>
</comment>
<keyword evidence="9 19" id="KW-0784">Thiamine biosynthesis</keyword>
<keyword evidence="5 19" id="KW-0808">Transferase</keyword>
<evidence type="ECO:0000256" key="16">
    <source>
        <dbReference type="ARBA" id="ARBA00075337"/>
    </source>
</evidence>
<keyword evidence="7 19" id="KW-0067">ATP-binding</keyword>
<dbReference type="Pfam" id="PF02926">
    <property type="entry name" value="THUMP"/>
    <property type="match status" value="1"/>
</dbReference>
<dbReference type="InterPro" id="IPR049962">
    <property type="entry name" value="THUMP_ThiI"/>
</dbReference>
<dbReference type="InterPro" id="IPR004114">
    <property type="entry name" value="THUMP_dom"/>
</dbReference>
<reference evidence="21" key="2">
    <citation type="submission" date="2021-09" db="EMBL/GenBank/DDBJ databases">
        <authorList>
            <person name="Gilroy R."/>
        </authorList>
    </citation>
    <scope>NUCLEOTIDE SEQUENCE</scope>
    <source>
        <strain evidence="21">6019</strain>
    </source>
</reference>
<evidence type="ECO:0000256" key="7">
    <source>
        <dbReference type="ARBA" id="ARBA00022840"/>
    </source>
</evidence>
<evidence type="ECO:0000256" key="8">
    <source>
        <dbReference type="ARBA" id="ARBA00022884"/>
    </source>
</evidence>
<comment type="pathway">
    <text evidence="2 19">Cofactor biosynthesis; thiamine diphosphate biosynthesis.</text>
</comment>
<keyword evidence="4 19" id="KW-0820">tRNA-binding</keyword>
<dbReference type="CDD" id="cd11716">
    <property type="entry name" value="THUMP_ThiI"/>
    <property type="match status" value="1"/>
</dbReference>
<name>A0A921JCL8_9STAP</name>
<feature type="domain" description="THUMP" evidence="20">
    <location>
        <begin position="59"/>
        <end position="163"/>
    </location>
</feature>
<dbReference type="SMART" id="SM00981">
    <property type="entry name" value="THUMP"/>
    <property type="match status" value="1"/>
</dbReference>
<evidence type="ECO:0000256" key="13">
    <source>
        <dbReference type="ARBA" id="ARBA00061472"/>
    </source>
</evidence>
<dbReference type="InterPro" id="IPR020536">
    <property type="entry name" value="ThiI_AANH"/>
</dbReference>
<dbReference type="SUPFAM" id="SSF52402">
    <property type="entry name" value="Adenine nucleotide alpha hydrolases-like"/>
    <property type="match status" value="1"/>
</dbReference>
<dbReference type="PROSITE" id="PS51165">
    <property type="entry name" value="THUMP"/>
    <property type="match status" value="1"/>
</dbReference>
<dbReference type="Pfam" id="PF22025">
    <property type="entry name" value="ThiI_fer"/>
    <property type="match status" value="1"/>
</dbReference>
<accession>A0A921JCL8</accession>
<evidence type="ECO:0000256" key="2">
    <source>
        <dbReference type="ARBA" id="ARBA00004948"/>
    </source>
</evidence>
<dbReference type="GO" id="GO:0009229">
    <property type="term" value="P:thiamine diphosphate biosynthetic process"/>
    <property type="evidence" value="ECO:0007669"/>
    <property type="project" value="UniProtKB-UniRule"/>
</dbReference>
<dbReference type="CDD" id="cd01712">
    <property type="entry name" value="PPase_ThiI"/>
    <property type="match status" value="1"/>
</dbReference>
<dbReference type="GO" id="GO:0005524">
    <property type="term" value="F:ATP binding"/>
    <property type="evidence" value="ECO:0007669"/>
    <property type="project" value="UniProtKB-UniRule"/>
</dbReference>
<dbReference type="Proteomes" id="UP000763505">
    <property type="component" value="Unassembled WGS sequence"/>
</dbReference>
<dbReference type="HAMAP" id="MF_00021">
    <property type="entry name" value="ThiI"/>
    <property type="match status" value="1"/>
</dbReference>
<dbReference type="NCBIfam" id="TIGR00342">
    <property type="entry name" value="tRNA uracil 4-sulfurtransferase ThiI"/>
    <property type="match status" value="1"/>
</dbReference>
<comment type="catalytic activity">
    <reaction evidence="10 19">
        <text>[ThiI sulfur-carrier protein]-S-sulfanyl-L-cysteine + a uridine in tRNA + 2 reduced [2Fe-2S]-[ferredoxin] + ATP + H(+) = [ThiI sulfur-carrier protein]-L-cysteine + a 4-thiouridine in tRNA + 2 oxidized [2Fe-2S]-[ferredoxin] + AMP + diphosphate</text>
        <dbReference type="Rhea" id="RHEA:24176"/>
        <dbReference type="Rhea" id="RHEA-COMP:10000"/>
        <dbReference type="Rhea" id="RHEA-COMP:10001"/>
        <dbReference type="Rhea" id="RHEA-COMP:13337"/>
        <dbReference type="Rhea" id="RHEA-COMP:13338"/>
        <dbReference type="Rhea" id="RHEA-COMP:13339"/>
        <dbReference type="Rhea" id="RHEA-COMP:13340"/>
        <dbReference type="ChEBI" id="CHEBI:15378"/>
        <dbReference type="ChEBI" id="CHEBI:29950"/>
        <dbReference type="ChEBI" id="CHEBI:30616"/>
        <dbReference type="ChEBI" id="CHEBI:33019"/>
        <dbReference type="ChEBI" id="CHEBI:33737"/>
        <dbReference type="ChEBI" id="CHEBI:33738"/>
        <dbReference type="ChEBI" id="CHEBI:61963"/>
        <dbReference type="ChEBI" id="CHEBI:65315"/>
        <dbReference type="ChEBI" id="CHEBI:136798"/>
        <dbReference type="ChEBI" id="CHEBI:456215"/>
        <dbReference type="EC" id="2.8.1.4"/>
    </reaction>
</comment>
<evidence type="ECO:0000256" key="17">
    <source>
        <dbReference type="ARBA" id="ARBA00077849"/>
    </source>
</evidence>
<feature type="binding site" evidence="19">
    <location>
        <position position="286"/>
    </location>
    <ligand>
        <name>ATP</name>
        <dbReference type="ChEBI" id="CHEBI:30616"/>
    </ligand>
</feature>
<evidence type="ECO:0000256" key="12">
    <source>
        <dbReference type="ARBA" id="ARBA00058382"/>
    </source>
</evidence>
<keyword evidence="3 19" id="KW-0963">Cytoplasm</keyword>
<dbReference type="AlphaFoldDB" id="A0A921JCL8"/>
<evidence type="ECO:0000256" key="10">
    <source>
        <dbReference type="ARBA" id="ARBA00050570"/>
    </source>
</evidence>
<dbReference type="GO" id="GO:0009228">
    <property type="term" value="P:thiamine biosynthetic process"/>
    <property type="evidence" value="ECO:0007669"/>
    <property type="project" value="UniProtKB-KW"/>
</dbReference>
<evidence type="ECO:0000256" key="6">
    <source>
        <dbReference type="ARBA" id="ARBA00022741"/>
    </source>
</evidence>
<dbReference type="Pfam" id="PF02568">
    <property type="entry name" value="ThiI"/>
    <property type="match status" value="1"/>
</dbReference>
<keyword evidence="8 19" id="KW-0694">RNA-binding</keyword>
<dbReference type="GO" id="GO:0005829">
    <property type="term" value="C:cytosol"/>
    <property type="evidence" value="ECO:0007669"/>
    <property type="project" value="TreeGrafter"/>
</dbReference>
<protein>
    <recommendedName>
        <fullName evidence="15 19">Probable tRNA sulfurtransferase</fullName>
        <ecNumber evidence="14 19">2.8.1.4</ecNumber>
    </recommendedName>
    <alternativeName>
        <fullName evidence="16 19">Sulfur carrier protein ThiS sulfurtransferase</fullName>
    </alternativeName>
    <alternativeName>
        <fullName evidence="17 19">Thiamine biosynthesis protein ThiI</fullName>
    </alternativeName>
    <alternativeName>
        <fullName evidence="18 19">tRNA 4-thiouridine synthase</fullName>
    </alternativeName>
</protein>
<dbReference type="Gene3D" id="3.40.50.620">
    <property type="entry name" value="HUPs"/>
    <property type="match status" value="1"/>
</dbReference>
<evidence type="ECO:0000313" key="22">
    <source>
        <dbReference type="Proteomes" id="UP000763505"/>
    </source>
</evidence>
<dbReference type="FunFam" id="3.40.50.620:FF:000053">
    <property type="entry name" value="Probable tRNA sulfurtransferase"/>
    <property type="match status" value="1"/>
</dbReference>
<comment type="subcellular location">
    <subcellularLocation>
        <location evidence="1 19">Cytoplasm</location>
    </subcellularLocation>
</comment>
<sequence>MKYDHVLVRYGEITLKTRNRNMFINVLKKNIKNALAGTDAEIKTDYSSALIDLNGESYESVLERIRYISGILSVSPVLKIERDIEVIKKTASNMASSFPSGKSFKIEVKRQDKKFEFNTGEIQQMVGSYVQKNNEHLHVNVKAPDHTIMIQVKTDRVYVYCEHEYLQGGLPYGTGGKALLLLSGGIDSPVAGLEVAKKGVEIEAIHFHSPPYTSKEATDKVKRLVDIMSERIGAKIKLHIYPFTDIQTTIYKNVPDNYSMTTTRRLMLRIAEQLAVKTEAQAIVNGENLGQVASQTLSSMHVINEVTNYPILRPLLSHEKMEIVELANKYGTFETSILPYEDCCTIFKPKNPKINPRLDKTLHFEEKIDFEPLIEEGFKNIIVYESHEKEEETFEDLL</sequence>
<comment type="caution">
    <text evidence="21">The sequence shown here is derived from an EMBL/GenBank/DDBJ whole genome shotgun (WGS) entry which is preliminary data.</text>
</comment>
<feature type="binding site" evidence="19">
    <location>
        <begin position="181"/>
        <end position="182"/>
    </location>
    <ligand>
        <name>ATP</name>
        <dbReference type="ChEBI" id="CHEBI:30616"/>
    </ligand>
</feature>
<dbReference type="GO" id="GO:0004810">
    <property type="term" value="F:CCA tRNA nucleotidyltransferase activity"/>
    <property type="evidence" value="ECO:0007669"/>
    <property type="project" value="InterPro"/>
</dbReference>
<evidence type="ECO:0000256" key="4">
    <source>
        <dbReference type="ARBA" id="ARBA00022555"/>
    </source>
</evidence>
<evidence type="ECO:0000256" key="11">
    <source>
        <dbReference type="ARBA" id="ARBA00052330"/>
    </source>
</evidence>